<feature type="transmembrane region" description="Helical" evidence="1">
    <location>
        <begin position="115"/>
        <end position="136"/>
    </location>
</feature>
<name>A0A563D9H2_9FLAO</name>
<accession>A0A563D9H2</accession>
<keyword evidence="1" id="KW-1133">Transmembrane helix</keyword>
<proteinExistence type="predicted"/>
<keyword evidence="3" id="KW-1185">Reference proteome</keyword>
<dbReference type="RefSeq" id="WP_146263171.1">
    <property type="nucleotide sequence ID" value="NZ_SELG01000042.1"/>
</dbReference>
<dbReference type="InterPro" id="IPR049458">
    <property type="entry name" value="EpsG-like"/>
</dbReference>
<reference evidence="2 3" key="1">
    <citation type="submission" date="2019-02" db="EMBL/GenBank/DDBJ databases">
        <title>Apibacter muscae sp. nov.: a novel member of the house fly microbiota.</title>
        <authorList>
            <person name="Park R."/>
        </authorList>
    </citation>
    <scope>NUCLEOTIDE SEQUENCE [LARGE SCALE GENOMIC DNA]</scope>
    <source>
        <strain evidence="2 3">AL1</strain>
    </source>
</reference>
<feature type="transmembrane region" description="Helical" evidence="1">
    <location>
        <begin position="284"/>
        <end position="307"/>
    </location>
</feature>
<feature type="transmembrane region" description="Helical" evidence="1">
    <location>
        <begin position="30"/>
        <end position="48"/>
    </location>
</feature>
<feature type="transmembrane region" description="Helical" evidence="1">
    <location>
        <begin position="6"/>
        <end position="23"/>
    </location>
</feature>
<keyword evidence="1" id="KW-0472">Membrane</keyword>
<dbReference type="AlphaFoldDB" id="A0A563D9H2"/>
<sequence length="385" mass="44895">MIHPLYYTLMVIMTILSYNEFIFRKKNKVGIALLTLILIILAGIRVGQGADYWPYLRLYHAINKYVAWNNIFGPDAGVEPTYVFFSKFLGSLSLPFTLLLLLFASMSLTLKANSFFKYSPLPILSLLYYFMPSYFIADSGQIRQGLAISICLFSFKYIEQKNLLKYLLCMLICYWTHKTSIAFFPAYWIANAKISTTKAFIIITISLILWPLKPYLIIGETLNSISSDGFATGSFNSYGGIEEAELGLSEIVKILFLIVVFVNDKYIIKTNVDENYMKVRNLMIFYFFIYYSFHGNAIFSIRLPGAYGAFDSILISMIVCYSRYKNFYYLYFTIYIYLLSYRFWNNAQSVGFDKIRTIFNDPRFNIYYFTPQEFYKDINDVHPLK</sequence>
<dbReference type="Proteomes" id="UP000319499">
    <property type="component" value="Unassembled WGS sequence"/>
</dbReference>
<feature type="transmembrane region" description="Helical" evidence="1">
    <location>
        <begin position="194"/>
        <end position="212"/>
    </location>
</feature>
<keyword evidence="1" id="KW-0812">Transmembrane</keyword>
<dbReference type="Pfam" id="PF14897">
    <property type="entry name" value="EpsG"/>
    <property type="match status" value="1"/>
</dbReference>
<feature type="transmembrane region" description="Helical" evidence="1">
    <location>
        <begin position="327"/>
        <end position="344"/>
    </location>
</feature>
<dbReference type="EMBL" id="SELH01000025">
    <property type="protein sequence ID" value="TWP26757.1"/>
    <property type="molecule type" value="Genomic_DNA"/>
</dbReference>
<evidence type="ECO:0000256" key="1">
    <source>
        <dbReference type="SAM" id="Phobius"/>
    </source>
</evidence>
<comment type="caution">
    <text evidence="2">The sequence shown here is derived from an EMBL/GenBank/DDBJ whole genome shotgun (WGS) entry which is preliminary data.</text>
</comment>
<feature type="transmembrane region" description="Helical" evidence="1">
    <location>
        <begin position="166"/>
        <end position="188"/>
    </location>
</feature>
<feature type="transmembrane region" description="Helical" evidence="1">
    <location>
        <begin position="82"/>
        <end position="103"/>
    </location>
</feature>
<evidence type="ECO:0000313" key="2">
    <source>
        <dbReference type="EMBL" id="TWP26757.1"/>
    </source>
</evidence>
<organism evidence="2 3">
    <name type="scientific">Apibacter muscae</name>
    <dbReference type="NCBI Taxonomy" id="2509004"/>
    <lineage>
        <taxon>Bacteria</taxon>
        <taxon>Pseudomonadati</taxon>
        <taxon>Bacteroidota</taxon>
        <taxon>Flavobacteriia</taxon>
        <taxon>Flavobacteriales</taxon>
        <taxon>Weeksellaceae</taxon>
        <taxon>Apibacter</taxon>
    </lineage>
</organism>
<protein>
    <submittedName>
        <fullName evidence="2">EpsG family protein</fullName>
    </submittedName>
</protein>
<gene>
    <name evidence="2" type="ORF">ETU09_09350</name>
</gene>
<evidence type="ECO:0000313" key="3">
    <source>
        <dbReference type="Proteomes" id="UP000319499"/>
    </source>
</evidence>
<dbReference type="OrthoDB" id="1424730at2"/>